<dbReference type="SUPFAM" id="SSF54001">
    <property type="entry name" value="Cysteine proteinases"/>
    <property type="match status" value="1"/>
</dbReference>
<evidence type="ECO:0000313" key="8">
    <source>
        <dbReference type="EMBL" id="KAF5366466.1"/>
    </source>
</evidence>
<gene>
    <name evidence="8" type="ORF">D9757_013596</name>
    <name evidence="7" type="ORF">D9757_013974</name>
    <name evidence="6" type="ORF">D9757_015338</name>
</gene>
<dbReference type="GO" id="GO:0019783">
    <property type="term" value="F:ubiquitin-like protein peptidase activity"/>
    <property type="evidence" value="ECO:0007669"/>
    <property type="project" value="UniProtKB-ARBA"/>
</dbReference>
<evidence type="ECO:0000256" key="2">
    <source>
        <dbReference type="ARBA" id="ARBA00022670"/>
    </source>
</evidence>
<organism evidence="7 9">
    <name type="scientific">Collybiopsis confluens</name>
    <dbReference type="NCBI Taxonomy" id="2823264"/>
    <lineage>
        <taxon>Eukaryota</taxon>
        <taxon>Fungi</taxon>
        <taxon>Dikarya</taxon>
        <taxon>Basidiomycota</taxon>
        <taxon>Agaricomycotina</taxon>
        <taxon>Agaricomycetes</taxon>
        <taxon>Agaricomycetidae</taxon>
        <taxon>Agaricales</taxon>
        <taxon>Marasmiineae</taxon>
        <taxon>Omphalotaceae</taxon>
        <taxon>Collybiopsis</taxon>
    </lineage>
</organism>
<dbReference type="Proteomes" id="UP000518752">
    <property type="component" value="Unassembled WGS sequence"/>
</dbReference>
<dbReference type="Gene3D" id="3.40.395.10">
    <property type="entry name" value="Adenoviral Proteinase, Chain A"/>
    <property type="match status" value="1"/>
</dbReference>
<comment type="caution">
    <text evidence="7">The sequence shown here is derived from an EMBL/GenBank/DDBJ whole genome shotgun (WGS) entry which is preliminary data.</text>
</comment>
<evidence type="ECO:0000313" key="7">
    <source>
        <dbReference type="EMBL" id="KAF5365854.1"/>
    </source>
</evidence>
<sequence>MPRSPCPPSARIKHQPPLSHPRRSNSHKLNCTLMDFSPFGPSRSCITPLFGETFDIIKRCSIFLPSLSLHQLLGLASMDRINALLSLDFPTQVAIGNDQFYLDSYFQIHQLREASRILAKALSIQSQISVCLKRHDALPSDNSALIVIQNLLTLYECVNNRRTSRENNLWAVLDNNPGHAVAKLRALMSKLSENSANFQGKLPFIQLRNFQTLGVGRWLDDEIINYFVKKWCSKSGTTVGFSTFFASKVLFQENDCVNPKDKVTTADERLVRGWYLDAVKGISNWDRVFIPINESKTHWYSARIDFHLKRIDIYDSLKDRYAGNRGKPVLLRRNAPLMMILMWLTEVLSRIRGEDIDLTSRSESDWVCDPHFKVCFQPNSFDCGVHLLWHLRHVLEFRQVLPSHGHGDESLGHLAFTNNMVGKRLRLAREMLDDIGLGLV</sequence>
<evidence type="ECO:0000256" key="1">
    <source>
        <dbReference type="ARBA" id="ARBA00005234"/>
    </source>
</evidence>
<comment type="similarity">
    <text evidence="1">Belongs to the peptidase C48 family.</text>
</comment>
<evidence type="ECO:0000256" key="4">
    <source>
        <dbReference type="SAM" id="MobiDB-lite"/>
    </source>
</evidence>
<dbReference type="GO" id="GO:0008234">
    <property type="term" value="F:cysteine-type peptidase activity"/>
    <property type="evidence" value="ECO:0007669"/>
    <property type="project" value="InterPro"/>
</dbReference>
<dbReference type="InterPro" id="IPR038765">
    <property type="entry name" value="Papain-like_cys_pep_sf"/>
</dbReference>
<dbReference type="GO" id="GO:0006508">
    <property type="term" value="P:proteolysis"/>
    <property type="evidence" value="ECO:0007669"/>
    <property type="project" value="UniProtKB-KW"/>
</dbReference>
<dbReference type="PROSITE" id="PS50600">
    <property type="entry name" value="ULP_PROTEASE"/>
    <property type="match status" value="1"/>
</dbReference>
<evidence type="ECO:0000259" key="5">
    <source>
        <dbReference type="PROSITE" id="PS50600"/>
    </source>
</evidence>
<accession>A0A8H5GIR3</accession>
<evidence type="ECO:0000256" key="3">
    <source>
        <dbReference type="ARBA" id="ARBA00022801"/>
    </source>
</evidence>
<dbReference type="EMBL" id="JAACJN010000160">
    <property type="protein sequence ID" value="KAF5365854.1"/>
    <property type="molecule type" value="Genomic_DNA"/>
</dbReference>
<name>A0A8H5GIR3_9AGAR</name>
<dbReference type="InterPro" id="IPR003653">
    <property type="entry name" value="Peptidase_C48_C"/>
</dbReference>
<evidence type="ECO:0000313" key="9">
    <source>
        <dbReference type="Proteomes" id="UP000518752"/>
    </source>
</evidence>
<keyword evidence="2" id="KW-0645">Protease</keyword>
<feature type="domain" description="Ubiquitin-like protease family profile" evidence="5">
    <location>
        <begin position="203"/>
        <end position="394"/>
    </location>
</feature>
<dbReference type="AlphaFoldDB" id="A0A8H5GIR3"/>
<keyword evidence="9" id="KW-1185">Reference proteome</keyword>
<dbReference type="EMBL" id="JAACJN010000153">
    <property type="protein sequence ID" value="KAF5366466.1"/>
    <property type="molecule type" value="Genomic_DNA"/>
</dbReference>
<dbReference type="Pfam" id="PF02902">
    <property type="entry name" value="Peptidase_C48"/>
    <property type="match status" value="1"/>
</dbReference>
<keyword evidence="3" id="KW-0378">Hydrolase</keyword>
<proteinExistence type="inferred from homology"/>
<dbReference type="EMBL" id="JAACJN010000413">
    <property type="protein sequence ID" value="KAF5344218.1"/>
    <property type="molecule type" value="Genomic_DNA"/>
</dbReference>
<evidence type="ECO:0000313" key="6">
    <source>
        <dbReference type="EMBL" id="KAF5344218.1"/>
    </source>
</evidence>
<reference evidence="7 9" key="1">
    <citation type="journal article" date="2020" name="ISME J.">
        <title>Uncovering the hidden diversity of litter-decomposition mechanisms in mushroom-forming fungi.</title>
        <authorList>
            <person name="Floudas D."/>
            <person name="Bentzer J."/>
            <person name="Ahren D."/>
            <person name="Johansson T."/>
            <person name="Persson P."/>
            <person name="Tunlid A."/>
        </authorList>
    </citation>
    <scope>NUCLEOTIDE SEQUENCE [LARGE SCALE GENOMIC DNA]</scope>
    <source>
        <strain evidence="7 9">CBS 406.79</strain>
    </source>
</reference>
<dbReference type="OrthoDB" id="3052212at2759"/>
<feature type="region of interest" description="Disordered" evidence="4">
    <location>
        <begin position="1"/>
        <end position="25"/>
    </location>
</feature>
<protein>
    <recommendedName>
        <fullName evidence="5">Ubiquitin-like protease family profile domain-containing protein</fullName>
    </recommendedName>
</protein>